<dbReference type="EMBL" id="SWAD01000054">
    <property type="protein sequence ID" value="TMQ76338.1"/>
    <property type="molecule type" value="Genomic_DNA"/>
</dbReference>
<dbReference type="AlphaFoldDB" id="A0A5S4ELS6"/>
<name>A0A5S4ELS6_9PROT</name>
<dbReference type="Proteomes" id="UP000306324">
    <property type="component" value="Unassembled WGS sequence"/>
</dbReference>
<organism evidence="1 2">
    <name type="scientific">Candidatus Accumulibacter phosphatis</name>
    <dbReference type="NCBI Taxonomy" id="327160"/>
    <lineage>
        <taxon>Bacteria</taxon>
        <taxon>Pseudomonadati</taxon>
        <taxon>Pseudomonadota</taxon>
        <taxon>Betaproteobacteria</taxon>
        <taxon>Candidatus Accumulibacter</taxon>
    </lineage>
</organism>
<sequence length="41" mass="4734">MCKTAAGVKEYRWARSLIACWPVEERARIETVPSDGRRVEL</sequence>
<comment type="caution">
    <text evidence="1">The sequence shown here is derived from an EMBL/GenBank/DDBJ whole genome shotgun (WGS) entry which is preliminary data.</text>
</comment>
<protein>
    <submittedName>
        <fullName evidence="1">Uncharacterized protein</fullName>
    </submittedName>
</protein>
<proteinExistence type="predicted"/>
<keyword evidence="2" id="KW-1185">Reference proteome</keyword>
<gene>
    <name evidence="1" type="ORF">ACCUM_4432</name>
</gene>
<reference evidence="1 2" key="1">
    <citation type="submission" date="2019-04" db="EMBL/GenBank/DDBJ databases">
        <title>A novel phosphate-accumulating bacterium identified in bioreactor for phosphate removal from wastewater.</title>
        <authorList>
            <person name="Kotlyarov R.Y."/>
            <person name="Beletsky A.V."/>
            <person name="Kallistova A.Y."/>
            <person name="Dorofeev A.G."/>
            <person name="Nikolaev Y.Y."/>
            <person name="Pimenov N.V."/>
            <person name="Ravin N.V."/>
            <person name="Mardanov A.V."/>
        </authorList>
    </citation>
    <scope>NUCLEOTIDE SEQUENCE [LARGE SCALE GENOMIC DNA]</scope>
    <source>
        <strain evidence="1 2">Bin19</strain>
    </source>
</reference>
<evidence type="ECO:0000313" key="2">
    <source>
        <dbReference type="Proteomes" id="UP000306324"/>
    </source>
</evidence>
<accession>A0A5S4ELS6</accession>
<evidence type="ECO:0000313" key="1">
    <source>
        <dbReference type="EMBL" id="TMQ76338.1"/>
    </source>
</evidence>